<keyword evidence="3" id="KW-1185">Reference proteome</keyword>
<keyword evidence="1" id="KW-0732">Signal</keyword>
<protein>
    <recommendedName>
        <fullName evidence="4">Outer membrane protein</fullName>
    </recommendedName>
</protein>
<comment type="caution">
    <text evidence="2">The sequence shown here is derived from an EMBL/GenBank/DDBJ whole genome shotgun (WGS) entry which is preliminary data.</text>
</comment>
<proteinExistence type="predicted"/>
<name>A0ABT9EIM5_9SPHN</name>
<dbReference type="RefSeq" id="WP_305172448.1">
    <property type="nucleotide sequence ID" value="NZ_JAUUDS010000002.1"/>
</dbReference>
<accession>A0ABT9EIM5</accession>
<reference evidence="2 3" key="1">
    <citation type="submission" date="2023-07" db="EMBL/GenBank/DDBJ databases">
        <authorList>
            <person name="Kim M.K."/>
        </authorList>
    </citation>
    <scope>NUCLEOTIDE SEQUENCE [LARGE SCALE GENOMIC DNA]</scope>
    <source>
        <strain evidence="2 3">KR1UV-12</strain>
    </source>
</reference>
<feature type="signal peptide" evidence="1">
    <location>
        <begin position="1"/>
        <end position="20"/>
    </location>
</feature>
<gene>
    <name evidence="2" type="ORF">Q5H91_06310</name>
</gene>
<evidence type="ECO:0008006" key="4">
    <source>
        <dbReference type="Google" id="ProtNLM"/>
    </source>
</evidence>
<sequence>MAAWRRLAPLLATIASAAGAQTVPTIDTEDASLGSVAIGSGRFHPTLAIDLRNGDFARGNYDDDAANLDRLPIHAQLGFGFDLHRDAAGQADLWLVGTSSNGFHAPATAERATPRAWYESNNLIGLVGRPTAGLSLGAAYTIKASPNGVSDTTHEASVTAAYERDHGIGALHPSAAVTVRPKGGGGLFTQLGIEPELLEAGNATISLPVIAGVGWHGFYAAGTGDVGYASVGLAYTYPFVMGAAHWRLRIDGAALVRDDTLRRLSTADAETATVVPLVTVSLATAF</sequence>
<feature type="chain" id="PRO_5046706111" description="Outer membrane protein" evidence="1">
    <location>
        <begin position="21"/>
        <end position="286"/>
    </location>
</feature>
<evidence type="ECO:0000313" key="3">
    <source>
        <dbReference type="Proteomes" id="UP001230685"/>
    </source>
</evidence>
<organism evidence="2 3">
    <name type="scientific">Sphingomonas aurea</name>
    <dbReference type="NCBI Taxonomy" id="3063994"/>
    <lineage>
        <taxon>Bacteria</taxon>
        <taxon>Pseudomonadati</taxon>
        <taxon>Pseudomonadota</taxon>
        <taxon>Alphaproteobacteria</taxon>
        <taxon>Sphingomonadales</taxon>
        <taxon>Sphingomonadaceae</taxon>
        <taxon>Sphingomonas</taxon>
    </lineage>
</organism>
<evidence type="ECO:0000256" key="1">
    <source>
        <dbReference type="SAM" id="SignalP"/>
    </source>
</evidence>
<evidence type="ECO:0000313" key="2">
    <source>
        <dbReference type="EMBL" id="MDP1026817.1"/>
    </source>
</evidence>
<dbReference type="EMBL" id="JAUUDS010000002">
    <property type="protein sequence ID" value="MDP1026817.1"/>
    <property type="molecule type" value="Genomic_DNA"/>
</dbReference>
<dbReference type="Proteomes" id="UP001230685">
    <property type="component" value="Unassembled WGS sequence"/>
</dbReference>